<evidence type="ECO:0000256" key="7">
    <source>
        <dbReference type="ARBA" id="ARBA00022908"/>
    </source>
</evidence>
<dbReference type="NCBIfam" id="NF001399">
    <property type="entry name" value="PRK00283.1"/>
    <property type="match status" value="1"/>
</dbReference>
<dbReference type="InterPro" id="IPR044068">
    <property type="entry name" value="CB"/>
</dbReference>
<evidence type="ECO:0000256" key="6">
    <source>
        <dbReference type="ARBA" id="ARBA00022829"/>
    </source>
</evidence>
<dbReference type="PROSITE" id="PS51900">
    <property type="entry name" value="CB"/>
    <property type="match status" value="1"/>
</dbReference>
<keyword evidence="7" id="KW-0229">DNA integration</keyword>
<dbReference type="GO" id="GO:0007059">
    <property type="term" value="P:chromosome segregation"/>
    <property type="evidence" value="ECO:0007669"/>
    <property type="project" value="UniProtKB-KW"/>
</dbReference>
<comment type="subcellular location">
    <subcellularLocation>
        <location evidence="1">Cytoplasm</location>
    </subcellularLocation>
</comment>
<evidence type="ECO:0000256" key="4">
    <source>
        <dbReference type="ARBA" id="ARBA00022490"/>
    </source>
</evidence>
<dbReference type="InterPro" id="IPR013762">
    <property type="entry name" value="Integrase-like_cat_sf"/>
</dbReference>
<evidence type="ECO:0000256" key="1">
    <source>
        <dbReference type="ARBA" id="ARBA00004496"/>
    </source>
</evidence>
<feature type="domain" description="Tyr recombinase" evidence="11">
    <location>
        <begin position="118"/>
        <end position="307"/>
    </location>
</feature>
<accession>A0A6J7R4V1</accession>
<dbReference type="EMBL" id="CAFBOS010000269">
    <property type="protein sequence ID" value="CAB5023746.1"/>
    <property type="molecule type" value="Genomic_DNA"/>
</dbReference>
<evidence type="ECO:0000259" key="11">
    <source>
        <dbReference type="PROSITE" id="PS51898"/>
    </source>
</evidence>
<evidence type="ECO:0000256" key="8">
    <source>
        <dbReference type="ARBA" id="ARBA00023125"/>
    </source>
</evidence>
<keyword evidence="10" id="KW-0131">Cell cycle</keyword>
<reference evidence="15" key="1">
    <citation type="submission" date="2020-05" db="EMBL/GenBank/DDBJ databases">
        <authorList>
            <person name="Chiriac C."/>
            <person name="Salcher M."/>
            <person name="Ghai R."/>
            <person name="Kavagutti S V."/>
        </authorList>
    </citation>
    <scope>NUCLEOTIDE SEQUENCE</scope>
</reference>
<dbReference type="SUPFAM" id="SSF56349">
    <property type="entry name" value="DNA breaking-rejoining enzymes"/>
    <property type="match status" value="1"/>
</dbReference>
<proteinExistence type="inferred from homology"/>
<keyword evidence="6" id="KW-0159">Chromosome partition</keyword>
<dbReference type="AlphaFoldDB" id="A0A6J7R4V1"/>
<keyword evidence="9" id="KW-0233">DNA recombination</keyword>
<dbReference type="InterPro" id="IPR011010">
    <property type="entry name" value="DNA_brk_join_enz"/>
</dbReference>
<dbReference type="PANTHER" id="PTHR30349">
    <property type="entry name" value="PHAGE INTEGRASE-RELATED"/>
    <property type="match status" value="1"/>
</dbReference>
<dbReference type="EMBL" id="CAEZYR010000034">
    <property type="protein sequence ID" value="CAB4740698.1"/>
    <property type="molecule type" value="Genomic_DNA"/>
</dbReference>
<dbReference type="PANTHER" id="PTHR30349:SF81">
    <property type="entry name" value="TYROSINE RECOMBINASE XERC"/>
    <property type="match status" value="1"/>
</dbReference>
<dbReference type="GO" id="GO:0006310">
    <property type="term" value="P:DNA recombination"/>
    <property type="evidence" value="ECO:0007669"/>
    <property type="project" value="UniProtKB-KW"/>
</dbReference>
<dbReference type="CDD" id="cd00798">
    <property type="entry name" value="INT_XerDC_C"/>
    <property type="match status" value="1"/>
</dbReference>
<evidence type="ECO:0000256" key="3">
    <source>
        <dbReference type="ARBA" id="ARBA00015810"/>
    </source>
</evidence>
<keyword evidence="4" id="KW-0963">Cytoplasm</keyword>
<evidence type="ECO:0000313" key="13">
    <source>
        <dbReference type="EMBL" id="CAB4740698.1"/>
    </source>
</evidence>
<dbReference type="InterPro" id="IPR010998">
    <property type="entry name" value="Integrase_recombinase_N"/>
</dbReference>
<protein>
    <recommendedName>
        <fullName evidence="3">Tyrosine recombinase XerD</fullName>
    </recommendedName>
</protein>
<evidence type="ECO:0000256" key="10">
    <source>
        <dbReference type="ARBA" id="ARBA00023306"/>
    </source>
</evidence>
<dbReference type="PROSITE" id="PS51898">
    <property type="entry name" value="TYR_RECOMBINASE"/>
    <property type="match status" value="1"/>
</dbReference>
<keyword evidence="5" id="KW-0132">Cell division</keyword>
<dbReference type="Pfam" id="PF00589">
    <property type="entry name" value="Phage_integrase"/>
    <property type="match status" value="1"/>
</dbReference>
<evidence type="ECO:0000256" key="5">
    <source>
        <dbReference type="ARBA" id="ARBA00022618"/>
    </source>
</evidence>
<evidence type="ECO:0000256" key="2">
    <source>
        <dbReference type="ARBA" id="ARBA00010450"/>
    </source>
</evidence>
<dbReference type="NCBIfam" id="TIGR02225">
    <property type="entry name" value="recomb_XerD"/>
    <property type="match status" value="1"/>
</dbReference>
<dbReference type="InterPro" id="IPR002104">
    <property type="entry name" value="Integrase_catalytic"/>
</dbReference>
<dbReference type="Pfam" id="PF02899">
    <property type="entry name" value="Phage_int_SAM_1"/>
    <property type="match status" value="1"/>
</dbReference>
<dbReference type="GO" id="GO:0005737">
    <property type="term" value="C:cytoplasm"/>
    <property type="evidence" value="ECO:0007669"/>
    <property type="project" value="UniProtKB-SubCell"/>
</dbReference>
<evidence type="ECO:0000313" key="15">
    <source>
        <dbReference type="EMBL" id="CAB5023746.1"/>
    </source>
</evidence>
<dbReference type="GO" id="GO:0051301">
    <property type="term" value="P:cell division"/>
    <property type="evidence" value="ECO:0007669"/>
    <property type="project" value="UniProtKB-KW"/>
</dbReference>
<organism evidence="15">
    <name type="scientific">freshwater metagenome</name>
    <dbReference type="NCBI Taxonomy" id="449393"/>
    <lineage>
        <taxon>unclassified sequences</taxon>
        <taxon>metagenomes</taxon>
        <taxon>ecological metagenomes</taxon>
    </lineage>
</organism>
<evidence type="ECO:0000313" key="14">
    <source>
        <dbReference type="EMBL" id="CAB4905109.1"/>
    </source>
</evidence>
<dbReference type="EMBL" id="CAFBMH010000030">
    <property type="protein sequence ID" value="CAB4905109.1"/>
    <property type="molecule type" value="Genomic_DNA"/>
</dbReference>
<dbReference type="GO" id="GO:0003677">
    <property type="term" value="F:DNA binding"/>
    <property type="evidence" value="ECO:0007669"/>
    <property type="project" value="UniProtKB-KW"/>
</dbReference>
<gene>
    <name evidence="13" type="ORF">UFOPK2754_01145</name>
    <name evidence="14" type="ORF">UFOPK3543_01090</name>
    <name evidence="15" type="ORF">UFOPK3967_02920</name>
</gene>
<sequence length="329" mass="35927">MVASLDPSVGEDALAIECEEYLTWLAVERGRATNTLAAYRRDLLAYQRFLQQRGRLVPEADGDDVIGYVNTLRTRGLAPASVARMSVTVRGLYKFLLVEELADADPAADLEAPRVPRGLPKALTEAQVNALLEAVTGNDAFARRDRAILEVLYGCGLRISELCGLSLGDVDLTACLARVFGKGSKERIVPVGRFAAQALTDWLSVEGRDALEPVRWRRRSDAEALFLNTRGGRLSRQGAWAVVHKYGERVGLHEVLTPHVLRHSCATHMLDHGADIRTVQELLGHASITTTQIYTKVSTERLNAVYREAHPRARGKVAGGNVIGATVVA</sequence>
<feature type="domain" description="Core-binding (CB)" evidence="12">
    <location>
        <begin position="12"/>
        <end position="97"/>
    </location>
</feature>
<dbReference type="InterPro" id="IPR050090">
    <property type="entry name" value="Tyrosine_recombinase_XerCD"/>
</dbReference>
<evidence type="ECO:0000259" key="12">
    <source>
        <dbReference type="PROSITE" id="PS51900"/>
    </source>
</evidence>
<dbReference type="Gene3D" id="1.10.443.10">
    <property type="entry name" value="Intergrase catalytic core"/>
    <property type="match status" value="1"/>
</dbReference>
<dbReference type="SUPFAM" id="SSF47823">
    <property type="entry name" value="lambda integrase-like, N-terminal domain"/>
    <property type="match status" value="1"/>
</dbReference>
<dbReference type="HAMAP" id="MF_01808">
    <property type="entry name" value="Recomb_XerC_XerD"/>
    <property type="match status" value="1"/>
</dbReference>
<evidence type="ECO:0000256" key="9">
    <source>
        <dbReference type="ARBA" id="ARBA00023172"/>
    </source>
</evidence>
<keyword evidence="8" id="KW-0238">DNA-binding</keyword>
<dbReference type="InterPro" id="IPR004107">
    <property type="entry name" value="Integrase_SAM-like_N"/>
</dbReference>
<comment type="similarity">
    <text evidence="2">Belongs to the 'phage' integrase family. XerD subfamily.</text>
</comment>
<dbReference type="Gene3D" id="1.10.150.130">
    <property type="match status" value="1"/>
</dbReference>
<dbReference type="InterPro" id="IPR011932">
    <property type="entry name" value="Recomb_XerD"/>
</dbReference>
<name>A0A6J7R4V1_9ZZZZ</name>
<dbReference type="GO" id="GO:0009009">
    <property type="term" value="F:site-specific recombinase activity"/>
    <property type="evidence" value="ECO:0007669"/>
    <property type="project" value="InterPro"/>
</dbReference>
<dbReference type="InterPro" id="IPR023009">
    <property type="entry name" value="Tyrosine_recombinase_XerC/XerD"/>
</dbReference>